<dbReference type="KEGG" id="cte:CT0987"/>
<reference evidence="3 4" key="1">
    <citation type="journal article" date="2002" name="Proc. Natl. Acad. Sci. U.S.A.">
        <title>The complete genome sequence of Chlorobium tepidum TLS, a photosynthetic, anaerobic, green-sulfur bacterium.</title>
        <authorList>
            <person name="Eisen J.A."/>
            <person name="Nelson K.E."/>
            <person name="Paulsen I.T."/>
            <person name="Heidelberg J.F."/>
            <person name="Wu M."/>
            <person name="Dodson R.J."/>
            <person name="Deboy R."/>
            <person name="Gwinn M.L."/>
            <person name="Nelson W.C."/>
            <person name="Haft D.H."/>
            <person name="Hickey E.K."/>
            <person name="Peterson J.D."/>
            <person name="Durkin A.S."/>
            <person name="Kolonay J.L."/>
            <person name="Yang F."/>
            <person name="Holt I."/>
            <person name="Umayam L.A."/>
            <person name="Mason T."/>
            <person name="Brenner M."/>
            <person name="Shea T.P."/>
            <person name="Parksey D."/>
            <person name="Nierman W.C."/>
            <person name="Feldblyum T.V."/>
            <person name="Hansen C.L."/>
            <person name="Craven M.B."/>
            <person name="Radune D."/>
            <person name="Vamathevan J."/>
            <person name="Khouri H."/>
            <person name="White O."/>
            <person name="Gruber T.M."/>
            <person name="Ketchum K.A."/>
            <person name="Venter J.C."/>
            <person name="Tettelin H."/>
            <person name="Bryant D.A."/>
            <person name="Fraser C.M."/>
        </authorList>
    </citation>
    <scope>NUCLEOTIDE SEQUENCE [LARGE SCALE GENOMIC DNA]</scope>
    <source>
        <strain evidence="4">ATCC 49652 / DSM 12025 / NBRC 103806 / TLS</strain>
    </source>
</reference>
<dbReference type="EnsemblBacteria" id="AAM72222">
    <property type="protein sequence ID" value="AAM72222"/>
    <property type="gene ID" value="CT0987"/>
</dbReference>
<dbReference type="OrthoDB" id="1467655at2"/>
<dbReference type="PANTHER" id="PTHR35526:SF3">
    <property type="entry name" value="ANTI-SIGMA-F FACTOR RSBW"/>
    <property type="match status" value="1"/>
</dbReference>
<proteinExistence type="predicted"/>
<dbReference type="Proteomes" id="UP000001007">
    <property type="component" value="Chromosome"/>
</dbReference>
<dbReference type="STRING" id="194439.CT0987"/>
<keyword evidence="1" id="KW-0418">Kinase</keyword>
<dbReference type="eggNOG" id="COG2172">
    <property type="taxonomic scope" value="Bacteria"/>
</dbReference>
<name>Q8KDQ8_CHLTE</name>
<feature type="domain" description="Histidine kinase/HSP90-like ATPase" evidence="2">
    <location>
        <begin position="9"/>
        <end position="136"/>
    </location>
</feature>
<organism evidence="3 4">
    <name type="scientific">Chlorobaculum tepidum (strain ATCC 49652 / DSM 12025 / NBRC 103806 / TLS)</name>
    <name type="common">Chlorobium tepidum</name>
    <dbReference type="NCBI Taxonomy" id="194439"/>
    <lineage>
        <taxon>Bacteria</taxon>
        <taxon>Pseudomonadati</taxon>
        <taxon>Chlorobiota</taxon>
        <taxon>Chlorobiia</taxon>
        <taxon>Chlorobiales</taxon>
        <taxon>Chlorobiaceae</taxon>
        <taxon>Chlorobaculum</taxon>
    </lineage>
</organism>
<dbReference type="HOGENOM" id="CLU_090336_11_2_10"/>
<dbReference type="Gene3D" id="3.30.565.10">
    <property type="entry name" value="Histidine kinase-like ATPase, C-terminal domain"/>
    <property type="match status" value="1"/>
</dbReference>
<keyword evidence="1" id="KW-0723">Serine/threonine-protein kinase</keyword>
<keyword evidence="1" id="KW-0808">Transferase</keyword>
<dbReference type="EMBL" id="AE006470">
    <property type="protein sequence ID" value="AAM72222.1"/>
    <property type="molecule type" value="Genomic_DNA"/>
</dbReference>
<dbReference type="SUPFAM" id="SSF55874">
    <property type="entry name" value="ATPase domain of HSP90 chaperone/DNA topoisomerase II/histidine kinase"/>
    <property type="match status" value="1"/>
</dbReference>
<accession>Q8KDQ8</accession>
<dbReference type="CDD" id="cd16936">
    <property type="entry name" value="HATPase_RsbW-like"/>
    <property type="match status" value="1"/>
</dbReference>
<sequence>MSYYWLSLPSMIEEIPRLRHFLGVVARIEGYRDAFILDLELTVHEAFVNAVRHGNHGNAAFPVTITLEAGDIDGERFLEVRVQDCGEGFHPERAIAVICSSRNATAFGGRGLLFVDRFVESYRIEQASGGCVVVLRYIPY</sequence>
<evidence type="ECO:0000256" key="1">
    <source>
        <dbReference type="ARBA" id="ARBA00022527"/>
    </source>
</evidence>
<dbReference type="AlphaFoldDB" id="Q8KDQ8"/>
<evidence type="ECO:0000259" key="2">
    <source>
        <dbReference type="Pfam" id="PF13581"/>
    </source>
</evidence>
<dbReference type="InterPro" id="IPR003594">
    <property type="entry name" value="HATPase_dom"/>
</dbReference>
<dbReference type="InterPro" id="IPR036890">
    <property type="entry name" value="HATPase_C_sf"/>
</dbReference>
<keyword evidence="4" id="KW-1185">Reference proteome</keyword>
<dbReference type="GO" id="GO:0004674">
    <property type="term" value="F:protein serine/threonine kinase activity"/>
    <property type="evidence" value="ECO:0007669"/>
    <property type="project" value="UniProtKB-KW"/>
</dbReference>
<evidence type="ECO:0000313" key="4">
    <source>
        <dbReference type="Proteomes" id="UP000001007"/>
    </source>
</evidence>
<dbReference type="InterPro" id="IPR050267">
    <property type="entry name" value="Anti-sigma-factor_SerPK"/>
</dbReference>
<dbReference type="RefSeq" id="WP_010932667.1">
    <property type="nucleotide sequence ID" value="NC_002932.3"/>
</dbReference>
<evidence type="ECO:0000313" key="3">
    <source>
        <dbReference type="EMBL" id="AAM72222.1"/>
    </source>
</evidence>
<dbReference type="PANTHER" id="PTHR35526">
    <property type="entry name" value="ANTI-SIGMA-F FACTOR RSBW-RELATED"/>
    <property type="match status" value="1"/>
</dbReference>
<dbReference type="Pfam" id="PF13581">
    <property type="entry name" value="HATPase_c_2"/>
    <property type="match status" value="1"/>
</dbReference>
<gene>
    <name evidence="3" type="primary">rsbW</name>
    <name evidence="3" type="ordered locus">CT0987</name>
</gene>
<protein>
    <submittedName>
        <fullName evidence="3">Anti-sigma factor</fullName>
    </submittedName>
</protein>